<dbReference type="Proteomes" id="UP000729357">
    <property type="component" value="Unassembled WGS sequence"/>
</dbReference>
<dbReference type="AlphaFoldDB" id="A0A9P8FJ27"/>
<evidence type="ECO:0000313" key="1">
    <source>
        <dbReference type="EMBL" id="KAG9974658.1"/>
    </source>
</evidence>
<evidence type="ECO:0000313" key="2">
    <source>
        <dbReference type="Proteomes" id="UP000729357"/>
    </source>
</evidence>
<reference evidence="1" key="2">
    <citation type="submission" date="2021-08" db="EMBL/GenBank/DDBJ databases">
        <authorList>
            <person name="Gostincar C."/>
            <person name="Sun X."/>
            <person name="Song Z."/>
            <person name="Gunde-Cimerman N."/>
        </authorList>
    </citation>
    <scope>NUCLEOTIDE SEQUENCE</scope>
    <source>
        <strain evidence="1">EXF-9298</strain>
    </source>
</reference>
<keyword evidence="2" id="KW-1185">Reference proteome</keyword>
<protein>
    <submittedName>
        <fullName evidence="1">Uncharacterized protein</fullName>
    </submittedName>
</protein>
<proteinExistence type="predicted"/>
<comment type="caution">
    <text evidence="1">The sequence shown here is derived from an EMBL/GenBank/DDBJ whole genome shotgun (WGS) entry which is preliminary data.</text>
</comment>
<name>A0A9P8FJ27_AURME</name>
<dbReference type="EMBL" id="JAHFXS010001958">
    <property type="protein sequence ID" value="KAG9974658.1"/>
    <property type="molecule type" value="Genomic_DNA"/>
</dbReference>
<organism evidence="1 2">
    <name type="scientific">Aureobasidium melanogenum</name>
    <name type="common">Aureobasidium pullulans var. melanogenum</name>
    <dbReference type="NCBI Taxonomy" id="46634"/>
    <lineage>
        <taxon>Eukaryota</taxon>
        <taxon>Fungi</taxon>
        <taxon>Dikarya</taxon>
        <taxon>Ascomycota</taxon>
        <taxon>Pezizomycotina</taxon>
        <taxon>Dothideomycetes</taxon>
        <taxon>Dothideomycetidae</taxon>
        <taxon>Dothideales</taxon>
        <taxon>Saccotheciaceae</taxon>
        <taxon>Aureobasidium</taxon>
    </lineage>
</organism>
<feature type="non-terminal residue" evidence="1">
    <location>
        <position position="123"/>
    </location>
</feature>
<accession>A0A9P8FJ27</accession>
<sequence length="123" mass="13710">MKKLPSSITKFLTAFSDNMRRPIDLHGKPPRSVGHLHLSLINDGDICRFLAKNYIQELGARSIRNGIGRLADELFVQYIASDEEVTEGTNNKPHVSYELQLCPIGNTFKVTVREAGTTLIPSD</sequence>
<reference evidence="1" key="1">
    <citation type="journal article" date="2021" name="J Fungi (Basel)">
        <title>Virulence traits and population genomics of the black yeast Aureobasidium melanogenum.</title>
        <authorList>
            <person name="Cernosa A."/>
            <person name="Sun X."/>
            <person name="Gostincar C."/>
            <person name="Fang C."/>
            <person name="Gunde-Cimerman N."/>
            <person name="Song Z."/>
        </authorList>
    </citation>
    <scope>NUCLEOTIDE SEQUENCE</scope>
    <source>
        <strain evidence="1">EXF-9298</strain>
    </source>
</reference>
<gene>
    <name evidence="1" type="ORF">KCU98_g11846</name>
</gene>